<evidence type="ECO:0000313" key="5">
    <source>
        <dbReference type="EMBL" id="KAL2037263.1"/>
    </source>
</evidence>
<feature type="region of interest" description="Disordered" evidence="3">
    <location>
        <begin position="269"/>
        <end position="291"/>
    </location>
</feature>
<dbReference type="PANTHER" id="PTHR40621">
    <property type="entry name" value="TRANSCRIPTION FACTOR KAPC-RELATED"/>
    <property type="match status" value="1"/>
</dbReference>
<gene>
    <name evidence="5" type="ORF">N7G274_009952</name>
</gene>
<evidence type="ECO:0000313" key="6">
    <source>
        <dbReference type="Proteomes" id="UP001590950"/>
    </source>
</evidence>
<keyword evidence="2" id="KW-0539">Nucleus</keyword>
<feature type="region of interest" description="Disordered" evidence="3">
    <location>
        <begin position="1"/>
        <end position="104"/>
    </location>
</feature>
<dbReference type="PANTHER" id="PTHR40621:SF6">
    <property type="entry name" value="AP-1-LIKE TRANSCRIPTION FACTOR YAP1-RELATED"/>
    <property type="match status" value="1"/>
</dbReference>
<feature type="compositionally biased region" description="Polar residues" evidence="3">
    <location>
        <begin position="242"/>
        <end position="257"/>
    </location>
</feature>
<dbReference type="InterPro" id="IPR046347">
    <property type="entry name" value="bZIP_sf"/>
</dbReference>
<dbReference type="Gene3D" id="1.20.5.170">
    <property type="match status" value="1"/>
</dbReference>
<name>A0ABR3ZWY2_9LECA</name>
<keyword evidence="6" id="KW-1185">Reference proteome</keyword>
<evidence type="ECO:0000256" key="2">
    <source>
        <dbReference type="ARBA" id="ARBA00023242"/>
    </source>
</evidence>
<proteinExistence type="predicted"/>
<protein>
    <recommendedName>
        <fullName evidence="4">BZIP domain-containing protein</fullName>
    </recommendedName>
</protein>
<evidence type="ECO:0000259" key="4">
    <source>
        <dbReference type="SMART" id="SM00338"/>
    </source>
</evidence>
<feature type="compositionally biased region" description="Basic and acidic residues" evidence="3">
    <location>
        <begin position="61"/>
        <end position="93"/>
    </location>
</feature>
<dbReference type="SMART" id="SM00338">
    <property type="entry name" value="BRLZ"/>
    <property type="match status" value="1"/>
</dbReference>
<feature type="compositionally biased region" description="Low complexity" evidence="3">
    <location>
        <begin position="219"/>
        <end position="234"/>
    </location>
</feature>
<comment type="subcellular location">
    <subcellularLocation>
        <location evidence="1">Nucleus</location>
    </subcellularLocation>
</comment>
<sequence length="502" mass="54582">MAGFSQRPFELSHEQRNTSPTNSYFDGSKDTLQGQLPLPGAPRGSDDSKKGFLGGLLGRKNSAEKKMTKTGDAPKKRGPKPDSKPAVNRRQELNRQAQRTHRERKESYLKALELEVIRLKDQHAEVVKEKNLVVAENRMIKNLLAVNNIPYHASPSLIDQLPQQPHANGFGAPVPAPAQAYGLNYNGSHYNVSASNGYTSISPATTTMSVNGLASRNDSSSAAPTPAYSPSDSSIQGGFVTPGNSNFGTSSTVPTYSPIETTSQSMLMPSINSFSQPSPPANVSMASNGNAYDDRTNHRNAREIENQMGALTELYSAQPEANAGYLNSTAVYGAPGINHDSVGVDFVLALEESCRDHATFMVQRAVNQNSSELSGHALMMTCPSHNTIVNSLDNKGMPVDKDARFAHEMPNLPNADLNAMMIASSNLDLNGEVTPVMALKMIRDDKRYPMMTLAHFEALKEKLKTRSRCYGFGAVLEEFEVLDAIEAVMTGRYETYGGNPYQ</sequence>
<feature type="region of interest" description="Disordered" evidence="3">
    <location>
        <begin position="212"/>
        <end position="257"/>
    </location>
</feature>
<dbReference type="SUPFAM" id="SSF57959">
    <property type="entry name" value="Leucine zipper domain"/>
    <property type="match status" value="1"/>
</dbReference>
<feature type="compositionally biased region" description="Polar residues" evidence="3">
    <location>
        <begin position="17"/>
        <end position="34"/>
    </location>
</feature>
<reference evidence="5 6" key="1">
    <citation type="submission" date="2024-09" db="EMBL/GenBank/DDBJ databases">
        <title>Rethinking Asexuality: The Enigmatic Case of Functional Sexual Genes in Lepraria (Stereocaulaceae).</title>
        <authorList>
            <person name="Doellman M."/>
            <person name="Sun Y."/>
            <person name="Barcenas-Pena A."/>
            <person name="Lumbsch H.T."/>
            <person name="Grewe F."/>
        </authorList>
    </citation>
    <scope>NUCLEOTIDE SEQUENCE [LARGE SCALE GENOMIC DNA]</scope>
    <source>
        <strain evidence="5 6">Mercado 3170</strain>
    </source>
</reference>
<dbReference type="CDD" id="cd14688">
    <property type="entry name" value="bZIP_YAP"/>
    <property type="match status" value="1"/>
</dbReference>
<dbReference type="Proteomes" id="UP001590950">
    <property type="component" value="Unassembled WGS sequence"/>
</dbReference>
<comment type="caution">
    <text evidence="5">The sequence shown here is derived from an EMBL/GenBank/DDBJ whole genome shotgun (WGS) entry which is preliminary data.</text>
</comment>
<accession>A0ABR3ZWY2</accession>
<dbReference type="InterPro" id="IPR004827">
    <property type="entry name" value="bZIP"/>
</dbReference>
<organism evidence="5 6">
    <name type="scientific">Stereocaulon virgatum</name>
    <dbReference type="NCBI Taxonomy" id="373712"/>
    <lineage>
        <taxon>Eukaryota</taxon>
        <taxon>Fungi</taxon>
        <taxon>Dikarya</taxon>
        <taxon>Ascomycota</taxon>
        <taxon>Pezizomycotina</taxon>
        <taxon>Lecanoromycetes</taxon>
        <taxon>OSLEUM clade</taxon>
        <taxon>Lecanoromycetidae</taxon>
        <taxon>Lecanorales</taxon>
        <taxon>Lecanorineae</taxon>
        <taxon>Stereocaulaceae</taxon>
        <taxon>Stereocaulon</taxon>
    </lineage>
</organism>
<dbReference type="EMBL" id="JBEFKJ010000042">
    <property type="protein sequence ID" value="KAL2037263.1"/>
    <property type="molecule type" value="Genomic_DNA"/>
</dbReference>
<dbReference type="InterPro" id="IPR050936">
    <property type="entry name" value="AP-1-like"/>
</dbReference>
<evidence type="ECO:0000256" key="3">
    <source>
        <dbReference type="SAM" id="MobiDB-lite"/>
    </source>
</evidence>
<feature type="domain" description="BZIP" evidence="4">
    <location>
        <begin position="80"/>
        <end position="146"/>
    </location>
</feature>
<evidence type="ECO:0000256" key="1">
    <source>
        <dbReference type="ARBA" id="ARBA00004123"/>
    </source>
</evidence>